<accession>A0A1P8V165</accession>
<dbReference type="Pfam" id="PF01381">
    <property type="entry name" value="HTH_3"/>
    <property type="match status" value="1"/>
</dbReference>
<dbReference type="EMBL" id="CP015096">
    <property type="protein sequence ID" value="APZ55379.1"/>
    <property type="molecule type" value="Genomic_DNA"/>
</dbReference>
<dbReference type="InterPro" id="IPR001387">
    <property type="entry name" value="Cro/C1-type_HTH"/>
</dbReference>
<dbReference type="GO" id="GO:0003677">
    <property type="term" value="F:DNA binding"/>
    <property type="evidence" value="ECO:0007669"/>
    <property type="project" value="UniProtKB-KW"/>
</dbReference>
<dbReference type="InterPro" id="IPR013430">
    <property type="entry name" value="Toxin_antidote_HigA"/>
</dbReference>
<dbReference type="Gene3D" id="1.10.260.40">
    <property type="entry name" value="lambda repressor-like DNA-binding domains"/>
    <property type="match status" value="1"/>
</dbReference>
<evidence type="ECO:0000313" key="3">
    <source>
        <dbReference type="EMBL" id="APZ55379.1"/>
    </source>
</evidence>
<dbReference type="OrthoDB" id="7205516at2"/>
<dbReference type="AlphaFoldDB" id="A0A1P8V165"/>
<evidence type="ECO:0000313" key="4">
    <source>
        <dbReference type="Proteomes" id="UP000187059"/>
    </source>
</evidence>
<keyword evidence="4" id="KW-1185">Reference proteome</keyword>
<dbReference type="RefSeq" id="WP_076706323.1">
    <property type="nucleotide sequence ID" value="NZ_CP015096.1"/>
</dbReference>
<dbReference type="InterPro" id="IPR010982">
    <property type="entry name" value="Lambda_DNA-bd_dom_sf"/>
</dbReference>
<dbReference type="Proteomes" id="UP000187059">
    <property type="component" value="Plasmid pPABY8"/>
</dbReference>
<dbReference type="PANTHER" id="PTHR36924:SF1">
    <property type="entry name" value="ANTITOXIN HIGA-1"/>
    <property type="match status" value="1"/>
</dbReference>
<keyword evidence="3" id="KW-0614">Plasmid</keyword>
<dbReference type="KEGG" id="paby:Ga0080574_TMP5097"/>
<proteinExistence type="predicted"/>
<dbReference type="NCBIfam" id="TIGR02607">
    <property type="entry name" value="antidote_HigA"/>
    <property type="match status" value="1"/>
</dbReference>
<protein>
    <submittedName>
        <fullName evidence="3">Transcriptional regulator, XRE family</fullName>
    </submittedName>
</protein>
<sequence>MKHPGIEVRKACLAKNDLSVTEAARILRVDRRTLSNLLNGRSGVSAEMAVRLEKVFGIPAKDWMQRQLDYDYAQVMKRAAKITVEPFTPAEEQQEEGRG</sequence>
<name>A0A1P8V165_9RHOB</name>
<dbReference type="PANTHER" id="PTHR36924">
    <property type="entry name" value="ANTITOXIN HIGA-1"/>
    <property type="match status" value="1"/>
</dbReference>
<evidence type="ECO:0000256" key="1">
    <source>
        <dbReference type="ARBA" id="ARBA00023125"/>
    </source>
</evidence>
<evidence type="ECO:0000259" key="2">
    <source>
        <dbReference type="PROSITE" id="PS50943"/>
    </source>
</evidence>
<geneLocation type="plasmid" evidence="4">
    <name>ppaby8</name>
</geneLocation>
<dbReference type="CDD" id="cd00093">
    <property type="entry name" value="HTH_XRE"/>
    <property type="match status" value="1"/>
</dbReference>
<gene>
    <name evidence="3" type="ORF">Ga0080574_TMP5097</name>
</gene>
<organism evidence="3 4">
    <name type="scientific">Salipiger abyssi</name>
    <dbReference type="NCBI Taxonomy" id="1250539"/>
    <lineage>
        <taxon>Bacteria</taxon>
        <taxon>Pseudomonadati</taxon>
        <taxon>Pseudomonadota</taxon>
        <taxon>Alphaproteobacteria</taxon>
        <taxon>Rhodobacterales</taxon>
        <taxon>Roseobacteraceae</taxon>
        <taxon>Salipiger</taxon>
    </lineage>
</organism>
<reference evidence="3 4" key="1">
    <citation type="submission" date="2016-04" db="EMBL/GenBank/DDBJ databases">
        <title>Deep-sea bacteria in the southern Pacific.</title>
        <authorList>
            <person name="Tang K."/>
        </authorList>
    </citation>
    <scope>NUCLEOTIDE SEQUENCE [LARGE SCALE GENOMIC DNA]</scope>
    <source>
        <strain evidence="3 4">JLT2014</strain>
        <plasmid evidence="4">ppaby8</plasmid>
    </source>
</reference>
<feature type="domain" description="HTH cro/C1-type" evidence="2">
    <location>
        <begin position="8"/>
        <end position="63"/>
    </location>
</feature>
<keyword evidence="1" id="KW-0238">DNA-binding</keyword>
<dbReference type="SMART" id="SM00530">
    <property type="entry name" value="HTH_XRE"/>
    <property type="match status" value="1"/>
</dbReference>
<dbReference type="PROSITE" id="PS50943">
    <property type="entry name" value="HTH_CROC1"/>
    <property type="match status" value="1"/>
</dbReference>
<dbReference type="SUPFAM" id="SSF47413">
    <property type="entry name" value="lambda repressor-like DNA-binding domains"/>
    <property type="match status" value="1"/>
</dbReference>